<comment type="caution">
    <text evidence="4">The sequence shown here is derived from an EMBL/GenBank/DDBJ whole genome shotgun (WGS) entry which is preliminary data.</text>
</comment>
<name>A0ABS6YIU7_9ACTN</name>
<evidence type="ECO:0000313" key="4">
    <source>
        <dbReference type="EMBL" id="MBW5421333.1"/>
    </source>
</evidence>
<dbReference type="Proteomes" id="UP001197114">
    <property type="component" value="Unassembled WGS sequence"/>
</dbReference>
<proteinExistence type="predicted"/>
<feature type="domain" description="O-acyltransferase WSD1-like N-terminal" evidence="2">
    <location>
        <begin position="92"/>
        <end position="233"/>
    </location>
</feature>
<evidence type="ECO:0000259" key="3">
    <source>
        <dbReference type="Pfam" id="PF06974"/>
    </source>
</evidence>
<feature type="domain" description="O-acyltransferase WSD1 C-terminal" evidence="3">
    <location>
        <begin position="288"/>
        <end position="432"/>
    </location>
</feature>
<feature type="region of interest" description="Disordered" evidence="1">
    <location>
        <begin position="59"/>
        <end position="86"/>
    </location>
</feature>
<gene>
    <name evidence="4" type="ORF">GKQ77_07105</name>
</gene>
<reference evidence="4 5" key="1">
    <citation type="submission" date="2019-11" db="EMBL/GenBank/DDBJ databases">
        <authorList>
            <person name="Ay H."/>
        </authorList>
    </citation>
    <scope>NUCLEOTIDE SEQUENCE [LARGE SCALE GENOMIC DNA]</scope>
    <source>
        <strain evidence="4 5">BG9H</strain>
    </source>
</reference>
<evidence type="ECO:0000259" key="2">
    <source>
        <dbReference type="Pfam" id="PF03007"/>
    </source>
</evidence>
<dbReference type="Gene3D" id="3.30.559.10">
    <property type="entry name" value="Chloramphenicol acetyltransferase-like domain"/>
    <property type="match status" value="1"/>
</dbReference>
<sequence>MATYRMRLSFPDEALLLNGCPGVVGMAAVFRGEEPELREVRARVAERWTALRRMSHVLDTPYASDAPQTSDAPDTSDVLGGDGRRAPRRRRAHWVVREPFRPATHVLAARHKLDDLWADVVARPLPDGPPPWRLYVVPGGPDGGFALALVAQHVLLDGRSLETLLHALMDDIAPVRATGRPPLTRVRLGAVGRELKALTARGQALPTPSPQRTSPSVAVRTLSSDTFRAARRHPLGTRGATPNELLIGAVAGALRAHFGPAPHWPGTRPVYTAVPCDLRARDSEHVLGNGATAVQIALPLDVDDPVARLRVCRTSLQTMPARSGVHAAALLPWGETVKRVAPWAVARLADRAARPTFAATATTVLKWRDTSSAFQGRRLRHVVGLPPLHRPGSASFLLAQNNSACTLTVVCHLLPHSAQRLADAVVDEFEALARRQRKT</sequence>
<dbReference type="Pfam" id="PF06974">
    <property type="entry name" value="WS_DGAT_C"/>
    <property type="match status" value="1"/>
</dbReference>
<evidence type="ECO:0000256" key="1">
    <source>
        <dbReference type="SAM" id="MobiDB-lite"/>
    </source>
</evidence>
<evidence type="ECO:0000313" key="5">
    <source>
        <dbReference type="Proteomes" id="UP001197114"/>
    </source>
</evidence>
<dbReference type="InterPro" id="IPR009721">
    <property type="entry name" value="O-acyltransferase_WSD1_C"/>
</dbReference>
<accession>A0ABS6YIU7</accession>
<dbReference type="Pfam" id="PF03007">
    <property type="entry name" value="WS_DGAT_cat"/>
    <property type="match status" value="1"/>
</dbReference>
<dbReference type="InterPro" id="IPR004255">
    <property type="entry name" value="O-acyltransferase_WSD1_N"/>
</dbReference>
<dbReference type="EMBL" id="WMBF01000043">
    <property type="protein sequence ID" value="MBW5421333.1"/>
    <property type="molecule type" value="Genomic_DNA"/>
</dbReference>
<dbReference type="SUPFAM" id="SSF52777">
    <property type="entry name" value="CoA-dependent acyltransferases"/>
    <property type="match status" value="1"/>
</dbReference>
<organism evidence="4 5">
    <name type="scientific">Streptomyces anatolicus</name>
    <dbReference type="NCBI Taxonomy" id="2675858"/>
    <lineage>
        <taxon>Bacteria</taxon>
        <taxon>Bacillati</taxon>
        <taxon>Actinomycetota</taxon>
        <taxon>Actinomycetes</taxon>
        <taxon>Kitasatosporales</taxon>
        <taxon>Streptomycetaceae</taxon>
        <taxon>Streptomyces</taxon>
    </lineage>
</organism>
<protein>
    <submittedName>
        <fullName evidence="4">DUF1298 domain-containing protein</fullName>
    </submittedName>
</protein>
<keyword evidence="5" id="KW-1185">Reference proteome</keyword>
<dbReference type="InterPro" id="IPR023213">
    <property type="entry name" value="CAT-like_dom_sf"/>
</dbReference>